<feature type="transmembrane region" description="Helical" evidence="2">
    <location>
        <begin position="50"/>
        <end position="71"/>
    </location>
</feature>
<feature type="region of interest" description="Disordered" evidence="1">
    <location>
        <begin position="234"/>
        <end position="255"/>
    </location>
</feature>
<accession>A0A7T0G1M0</accession>
<feature type="compositionally biased region" description="Low complexity" evidence="1">
    <location>
        <begin position="242"/>
        <end position="255"/>
    </location>
</feature>
<proteinExistence type="predicted"/>
<keyword evidence="2" id="KW-0472">Membrane</keyword>
<dbReference type="Proteomes" id="UP000594688">
    <property type="component" value="Chromosome"/>
</dbReference>
<sequence>MIESLFILLIIFLFIMPVPTLALATGLGIGHLFYKQFLLFRFQPASQKKLIWYTLLCNGINFILSLFLAFGMSYAVHYFLTDLFWLFLFNFLFCFAVSIRWFDFSNRLFRFLVHRLSEKHTPSLKTTGNTAFVMVYGLRKSIGWGAGWTPVFVDAGDIDLTREILRFKGLFLDLTLNSQSLENAISVSSEQITLIPRRENDYQRAGRYKLVIRDQFYPFRCRETRDLIISRIFPTEKPPANTPSSPLPLNNPTTG</sequence>
<evidence type="ECO:0000256" key="2">
    <source>
        <dbReference type="SAM" id="Phobius"/>
    </source>
</evidence>
<gene>
    <name evidence="3" type="ORF">G3M70_14905</name>
</gene>
<feature type="transmembrane region" description="Helical" evidence="2">
    <location>
        <begin position="6"/>
        <end position="29"/>
    </location>
</feature>
<feature type="transmembrane region" description="Helical" evidence="2">
    <location>
        <begin position="83"/>
        <end position="102"/>
    </location>
</feature>
<reference evidence="3 4" key="1">
    <citation type="submission" date="2020-02" db="EMBL/GenBank/DDBJ databases">
        <title>Genomic and physiological characterization of two novel Nitrospinaceae genera.</title>
        <authorList>
            <person name="Mueller A.J."/>
            <person name="Jung M.-Y."/>
            <person name="Strachan C.R."/>
            <person name="Herbold C.W."/>
            <person name="Kirkegaard R.H."/>
            <person name="Daims H."/>
        </authorList>
    </citation>
    <scope>NUCLEOTIDE SEQUENCE [LARGE SCALE GENOMIC DNA]</scope>
    <source>
        <strain evidence="3">EB</strain>
    </source>
</reference>
<organism evidence="3 4">
    <name type="scientific">Candidatus Nitronauta litoralis</name>
    <dbReference type="NCBI Taxonomy" id="2705533"/>
    <lineage>
        <taxon>Bacteria</taxon>
        <taxon>Pseudomonadati</taxon>
        <taxon>Nitrospinota/Tectimicrobiota group</taxon>
        <taxon>Nitrospinota</taxon>
        <taxon>Nitrospinia</taxon>
        <taxon>Nitrospinales</taxon>
        <taxon>Nitrospinaceae</taxon>
        <taxon>Candidatus Nitronauta</taxon>
    </lineage>
</organism>
<dbReference type="AlphaFoldDB" id="A0A7T0G1M0"/>
<evidence type="ECO:0000313" key="3">
    <source>
        <dbReference type="EMBL" id="QPJ63093.1"/>
    </source>
</evidence>
<dbReference type="KEGG" id="nli:G3M70_14905"/>
<evidence type="ECO:0000313" key="4">
    <source>
        <dbReference type="Proteomes" id="UP000594688"/>
    </source>
</evidence>
<keyword evidence="2" id="KW-1133">Transmembrane helix</keyword>
<evidence type="ECO:0000256" key="1">
    <source>
        <dbReference type="SAM" id="MobiDB-lite"/>
    </source>
</evidence>
<dbReference type="EMBL" id="CP048685">
    <property type="protein sequence ID" value="QPJ63093.1"/>
    <property type="molecule type" value="Genomic_DNA"/>
</dbReference>
<keyword evidence="2" id="KW-0812">Transmembrane</keyword>
<name>A0A7T0G1M0_9BACT</name>
<protein>
    <submittedName>
        <fullName evidence="3">Uncharacterized protein</fullName>
    </submittedName>
</protein>